<dbReference type="EMBL" id="JAPDMX010000009">
    <property type="protein sequence ID" value="MCW3171955.1"/>
    <property type="molecule type" value="Genomic_DNA"/>
</dbReference>
<protein>
    <submittedName>
        <fullName evidence="1">Sulfur carrier protein ThiS</fullName>
    </submittedName>
</protein>
<dbReference type="RefSeq" id="WP_264725490.1">
    <property type="nucleotide sequence ID" value="NZ_JAPDMX010000009.1"/>
</dbReference>
<sequence length="67" mass="7329">MITIHINGELQQLADNQTLAELLVCKQVAPQSVAVVVNQAIIPRSEWSQYQCQADDQIEFFSAVAGG</sequence>
<evidence type="ECO:0000313" key="1">
    <source>
        <dbReference type="EMBL" id="MCW3171955.1"/>
    </source>
</evidence>
<dbReference type="InterPro" id="IPR012675">
    <property type="entry name" value="Beta-grasp_dom_sf"/>
</dbReference>
<dbReference type="InterPro" id="IPR003749">
    <property type="entry name" value="ThiS/MoaD-like"/>
</dbReference>
<keyword evidence="2" id="KW-1185">Reference proteome</keyword>
<dbReference type="PANTHER" id="PTHR34472:SF1">
    <property type="entry name" value="SULFUR CARRIER PROTEIN THIS"/>
    <property type="match status" value="1"/>
</dbReference>
<comment type="caution">
    <text evidence="1">The sequence shown here is derived from an EMBL/GenBank/DDBJ whole genome shotgun (WGS) entry which is preliminary data.</text>
</comment>
<dbReference type="Gene3D" id="3.10.20.30">
    <property type="match status" value="1"/>
</dbReference>
<gene>
    <name evidence="1" type="primary">thiS</name>
    <name evidence="1" type="ORF">OHT75_05655</name>
</gene>
<dbReference type="Proteomes" id="UP001163714">
    <property type="component" value="Unassembled WGS sequence"/>
</dbReference>
<dbReference type="CDD" id="cd00565">
    <property type="entry name" value="Ubl_ThiS"/>
    <property type="match status" value="1"/>
</dbReference>
<dbReference type="InterPro" id="IPR010035">
    <property type="entry name" value="Thi_S"/>
</dbReference>
<name>A0ABT3I7D8_9GAMM</name>
<dbReference type="Pfam" id="PF02597">
    <property type="entry name" value="ThiS"/>
    <property type="match status" value="1"/>
</dbReference>
<dbReference type="SUPFAM" id="SSF54285">
    <property type="entry name" value="MoaD/ThiS"/>
    <property type="match status" value="1"/>
</dbReference>
<organism evidence="1 2">
    <name type="scientific">Shewanella subflava</name>
    <dbReference type="NCBI Taxonomy" id="2986476"/>
    <lineage>
        <taxon>Bacteria</taxon>
        <taxon>Pseudomonadati</taxon>
        <taxon>Pseudomonadota</taxon>
        <taxon>Gammaproteobacteria</taxon>
        <taxon>Alteromonadales</taxon>
        <taxon>Shewanellaceae</taxon>
        <taxon>Shewanella</taxon>
    </lineage>
</organism>
<dbReference type="NCBIfam" id="TIGR01683">
    <property type="entry name" value="thiS"/>
    <property type="match status" value="1"/>
</dbReference>
<dbReference type="InterPro" id="IPR016155">
    <property type="entry name" value="Mopterin_synth/thiamin_S_b"/>
</dbReference>
<dbReference type="PANTHER" id="PTHR34472">
    <property type="entry name" value="SULFUR CARRIER PROTEIN THIS"/>
    <property type="match status" value="1"/>
</dbReference>
<accession>A0ABT3I7D8</accession>
<reference evidence="1" key="1">
    <citation type="submission" date="2022-10" db="EMBL/GenBank/DDBJ databases">
        <title>Shewanella flava sp. nov, isolated from the estuary of the Fenhe River into the Yellow River.</title>
        <authorList>
            <person name="Li Y."/>
        </authorList>
    </citation>
    <scope>NUCLEOTIDE SEQUENCE</scope>
    <source>
        <strain evidence="1">FYR11-62</strain>
    </source>
</reference>
<proteinExistence type="predicted"/>
<evidence type="ECO:0000313" key="2">
    <source>
        <dbReference type="Proteomes" id="UP001163714"/>
    </source>
</evidence>